<name>A0A061JJ69_STUST</name>
<dbReference type="AlphaFoldDB" id="A0A061JJ69"/>
<gene>
    <name evidence="1" type="ORF">B597_022230</name>
</gene>
<comment type="caution">
    <text evidence="1">The sequence shown here is derived from an EMBL/GenBank/DDBJ whole genome shotgun (WGS) entry which is preliminary data.</text>
</comment>
<dbReference type="HOGENOM" id="CLU_143421_0_0_6"/>
<dbReference type="OrthoDB" id="363206at2"/>
<dbReference type="EMBL" id="AMCZ02000057">
    <property type="protein sequence ID" value="EWC39052.1"/>
    <property type="molecule type" value="Genomic_DNA"/>
</dbReference>
<sequence length="151" mass="17365">MIQYPQGLPYPNRSGYGFTPVSPIKRTQMQTGRSRVRRNYSSVPTIASVSWSMNELQAQLFESWFEDALISGTQWFECPLSSPQGDRLYQCRFVDIYTGPTEDGPGQWMFQAELELFERPILRGGWGLYAPEYFAQFGLIDEAMNQEWPAA</sequence>
<dbReference type="Proteomes" id="UP000026923">
    <property type="component" value="Unassembled WGS sequence"/>
</dbReference>
<evidence type="ECO:0000313" key="1">
    <source>
        <dbReference type="EMBL" id="EWC39052.1"/>
    </source>
</evidence>
<accession>A0A061JJ69</accession>
<proteinExistence type="predicted"/>
<organism evidence="1 2">
    <name type="scientific">Stutzerimonas stutzeri KOS6</name>
    <dbReference type="NCBI Taxonomy" id="1218352"/>
    <lineage>
        <taxon>Bacteria</taxon>
        <taxon>Pseudomonadati</taxon>
        <taxon>Pseudomonadota</taxon>
        <taxon>Gammaproteobacteria</taxon>
        <taxon>Pseudomonadales</taxon>
        <taxon>Pseudomonadaceae</taxon>
        <taxon>Stutzerimonas</taxon>
    </lineage>
</organism>
<dbReference type="eggNOG" id="ENOG50311PE">
    <property type="taxonomic scope" value="Bacteria"/>
</dbReference>
<evidence type="ECO:0000313" key="2">
    <source>
        <dbReference type="Proteomes" id="UP000026923"/>
    </source>
</evidence>
<protein>
    <submittedName>
        <fullName evidence="1">Membrane protein</fullName>
    </submittedName>
</protein>
<reference evidence="1 2" key="1">
    <citation type="journal article" date="2013" name="Genome Announc.">
        <title>Draft Genome of the Nitrogen-Fixing Bacterium Pseudomonas stutzeri Strain KOS6 Isolated from Industrial Hydrocarbon Sludge.</title>
        <authorList>
            <person name="Grigoryeva T.V."/>
            <person name="Laikov A.V."/>
            <person name="Naumova R.P."/>
            <person name="Manolov A.I."/>
            <person name="Larin A.K."/>
            <person name="Karpova I.Y."/>
            <person name="Semashko T.A."/>
            <person name="Alexeev D.G."/>
            <person name="Kostryukova E.S."/>
            <person name="Muller R."/>
            <person name="Govorun V.M."/>
        </authorList>
    </citation>
    <scope>NUCLEOTIDE SEQUENCE [LARGE SCALE GENOMIC DNA]</scope>
    <source>
        <strain evidence="1 2">KOS6</strain>
    </source>
</reference>